<keyword evidence="6" id="KW-0998">Cell outer membrane</keyword>
<feature type="domain" description="TonB-dependent transporter Oar-like beta-barrel" evidence="9">
    <location>
        <begin position="401"/>
        <end position="835"/>
    </location>
</feature>
<evidence type="ECO:0000313" key="10">
    <source>
        <dbReference type="EMBL" id="TMI70613.1"/>
    </source>
</evidence>
<dbReference type="InterPro" id="IPR036942">
    <property type="entry name" value="Beta-barrel_TonB_sf"/>
</dbReference>
<dbReference type="EMBL" id="VBAP01000142">
    <property type="protein sequence ID" value="TMI70613.1"/>
    <property type="molecule type" value="Genomic_DNA"/>
</dbReference>
<evidence type="ECO:0000256" key="7">
    <source>
        <dbReference type="SAM" id="MobiDB-lite"/>
    </source>
</evidence>
<dbReference type="SUPFAM" id="SSF49452">
    <property type="entry name" value="Starch-binding domain-like"/>
    <property type="match status" value="1"/>
</dbReference>
<feature type="signal peptide" evidence="8">
    <location>
        <begin position="1"/>
        <end position="28"/>
    </location>
</feature>
<evidence type="ECO:0000256" key="6">
    <source>
        <dbReference type="ARBA" id="ARBA00023237"/>
    </source>
</evidence>
<keyword evidence="3" id="KW-1134">Transmembrane beta strand</keyword>
<keyword evidence="4" id="KW-0812">Transmembrane</keyword>
<keyword evidence="2" id="KW-0813">Transport</keyword>
<evidence type="ECO:0000256" key="3">
    <source>
        <dbReference type="ARBA" id="ARBA00022452"/>
    </source>
</evidence>
<evidence type="ECO:0000256" key="5">
    <source>
        <dbReference type="ARBA" id="ARBA00023136"/>
    </source>
</evidence>
<dbReference type="Gene3D" id="2.60.40.1120">
    <property type="entry name" value="Carboxypeptidase-like, regulatory domain"/>
    <property type="match status" value="1"/>
</dbReference>
<dbReference type="Gene3D" id="2.40.170.20">
    <property type="entry name" value="TonB-dependent receptor, beta-barrel domain"/>
    <property type="match status" value="1"/>
</dbReference>
<dbReference type="SUPFAM" id="SSF56935">
    <property type="entry name" value="Porins"/>
    <property type="match status" value="1"/>
</dbReference>
<dbReference type="GO" id="GO:0015344">
    <property type="term" value="F:siderophore uptake transmembrane transporter activity"/>
    <property type="evidence" value="ECO:0007669"/>
    <property type="project" value="TreeGrafter"/>
</dbReference>
<accession>A0A537IH70</accession>
<protein>
    <submittedName>
        <fullName evidence="10">TonB-dependent receptor</fullName>
    </submittedName>
</protein>
<keyword evidence="5" id="KW-0472">Membrane</keyword>
<comment type="caution">
    <text evidence="10">The sequence shown here is derived from an EMBL/GenBank/DDBJ whole genome shotgun (WGS) entry which is preliminary data.</text>
</comment>
<evidence type="ECO:0000256" key="8">
    <source>
        <dbReference type="SAM" id="SignalP"/>
    </source>
</evidence>
<name>A0A537IH70_9BACT</name>
<dbReference type="InterPro" id="IPR013784">
    <property type="entry name" value="Carb-bd-like_fold"/>
</dbReference>
<feature type="chain" id="PRO_5021704591" evidence="8">
    <location>
        <begin position="29"/>
        <end position="1006"/>
    </location>
</feature>
<dbReference type="GO" id="GO:0030246">
    <property type="term" value="F:carbohydrate binding"/>
    <property type="evidence" value="ECO:0007669"/>
    <property type="project" value="InterPro"/>
</dbReference>
<sequence length="1006" mass="110903">MRIHTFVRHAGRLLLLLAALAAPSARRAAAQTTTGTIRGYVKDQNGAPLSGADIVAKNVVTGVQRITTAGTNGAYILPGLVPGTYELLARHIGNAPQRRPVVVQIGTTILADFALQAGAVELAAVTVQAVAPTSDIRTSEIATNVTQQQIERLPTPSRNFLDLAALAPGVIVSEDRVNLNANSTTPRNFTAGAQGPGEVNVFIDGASLKNDLTGGEGSGSGIAGQDNSRGNPFPRNAIQEYRVITQNFKAEYQKASSAIITATTRSGGNAWHGSSFFSFQDRSLVAEDTFFLAHRDSFTQAHRDSFPASFTRPDYSRYLVGLSAGGPIIRDKLRFFGSYEGNYQNRANTVTIAPPTGFPALNAIPFASHAGSFRSPFRETLVFGKLSYDATSHSSVELSTSVRHEYDIRNFGGGQTLQNAINWGNDVDFGTLKHSYFTGSWLNEASLTYERFRRTQVAAYPGTPQQQFGFATLGSYESNQDFTQKRLGFRDDLTYTGFHSGGDHVIKVGTTLDFLTYNVNKGNNESPQFIYGDQVDCNPNCVGNESYAYKNPFKMVWAAGNPFLSTHNAQIGVYAQDDWTPTPHLTINVGIRWDFESHMLNYDYVTPTSLRDTIRLYNSQLQHPIDTQEYFTDGHQRHRFYGAFQPRLGFSYALDRENKTTLFGGIGIYYDRSYFDISIDETLKLTHPQYSVFFAPRDSTTPRTGQIPWNDSYLTTSPTVLNGIVTSGQAALGEAWLIGNHTKPPHSTQWNVGVRRILGSYLVSVAYAGVRSVNGFVFNWANFDFNANNPRTCCVGTSPFHGFTNIIFSTNSVRTWYDALQIQVNRPYRRTGTIGWGAGLSLNYATRSLAGIDNPDDEFAFPQAYLIVKHPTNDEKTHVVANWTMDVPYAFGVQFGGLITLGSGPHYDVSGRFDPTQWQPGAFSPPHYGFLIPNAWAYRTVDLKLRKDFPNISGTSLAVTVDLFNALNYQNLGGFITDNRTASNFGDARNVISDPRRLQIGMEYTF</sequence>
<evidence type="ECO:0000259" key="9">
    <source>
        <dbReference type="Pfam" id="PF25183"/>
    </source>
</evidence>
<dbReference type="Proteomes" id="UP000318834">
    <property type="component" value="Unassembled WGS sequence"/>
</dbReference>
<dbReference type="PANTHER" id="PTHR30069:SF46">
    <property type="entry name" value="OAR PROTEIN"/>
    <property type="match status" value="1"/>
</dbReference>
<feature type="domain" description="TonB-dependent transporter Oar-like beta-barrel" evidence="9">
    <location>
        <begin position="263"/>
        <end position="356"/>
    </location>
</feature>
<keyword evidence="10" id="KW-0675">Receptor</keyword>
<dbReference type="GO" id="GO:0009279">
    <property type="term" value="C:cell outer membrane"/>
    <property type="evidence" value="ECO:0007669"/>
    <property type="project" value="UniProtKB-SubCell"/>
</dbReference>
<dbReference type="Pfam" id="PF13620">
    <property type="entry name" value="CarboxypepD_reg"/>
    <property type="match status" value="1"/>
</dbReference>
<comment type="subcellular location">
    <subcellularLocation>
        <location evidence="1">Cell outer membrane</location>
        <topology evidence="1">Multi-pass membrane protein</topology>
    </subcellularLocation>
</comment>
<evidence type="ECO:0000313" key="11">
    <source>
        <dbReference type="Proteomes" id="UP000318834"/>
    </source>
</evidence>
<dbReference type="InterPro" id="IPR039426">
    <property type="entry name" value="TonB-dep_rcpt-like"/>
</dbReference>
<dbReference type="AlphaFoldDB" id="A0A537IH70"/>
<dbReference type="GO" id="GO:0044718">
    <property type="term" value="P:siderophore transmembrane transport"/>
    <property type="evidence" value="ECO:0007669"/>
    <property type="project" value="TreeGrafter"/>
</dbReference>
<feature type="region of interest" description="Disordered" evidence="7">
    <location>
        <begin position="213"/>
        <end position="234"/>
    </location>
</feature>
<dbReference type="InterPro" id="IPR057601">
    <property type="entry name" value="Oar-like_b-barrel"/>
</dbReference>
<dbReference type="Pfam" id="PF25183">
    <property type="entry name" value="OMP_b-brl_4"/>
    <property type="match status" value="2"/>
</dbReference>
<dbReference type="PANTHER" id="PTHR30069">
    <property type="entry name" value="TONB-DEPENDENT OUTER MEMBRANE RECEPTOR"/>
    <property type="match status" value="1"/>
</dbReference>
<evidence type="ECO:0000256" key="1">
    <source>
        <dbReference type="ARBA" id="ARBA00004571"/>
    </source>
</evidence>
<organism evidence="10 11">
    <name type="scientific">Candidatus Segetimicrobium genomatis</name>
    <dbReference type="NCBI Taxonomy" id="2569760"/>
    <lineage>
        <taxon>Bacteria</taxon>
        <taxon>Bacillati</taxon>
        <taxon>Candidatus Sysuimicrobiota</taxon>
        <taxon>Candidatus Sysuimicrobiia</taxon>
        <taxon>Candidatus Sysuimicrobiales</taxon>
        <taxon>Candidatus Segetimicrobiaceae</taxon>
        <taxon>Candidatus Segetimicrobium</taxon>
    </lineage>
</organism>
<reference evidence="10 11" key="1">
    <citation type="journal article" date="2019" name="Nat. Microbiol.">
        <title>Mediterranean grassland soil C-N compound turnover is dependent on rainfall and depth, and is mediated by genomically divergent microorganisms.</title>
        <authorList>
            <person name="Diamond S."/>
            <person name="Andeer P.F."/>
            <person name="Li Z."/>
            <person name="Crits-Christoph A."/>
            <person name="Burstein D."/>
            <person name="Anantharaman K."/>
            <person name="Lane K.R."/>
            <person name="Thomas B.C."/>
            <person name="Pan C."/>
            <person name="Northen T.R."/>
            <person name="Banfield J.F."/>
        </authorList>
    </citation>
    <scope>NUCLEOTIDE SEQUENCE [LARGE SCALE GENOMIC DNA]</scope>
    <source>
        <strain evidence="10">NP_8</strain>
    </source>
</reference>
<proteinExistence type="predicted"/>
<evidence type="ECO:0000256" key="2">
    <source>
        <dbReference type="ARBA" id="ARBA00022448"/>
    </source>
</evidence>
<keyword evidence="8" id="KW-0732">Signal</keyword>
<gene>
    <name evidence="10" type="ORF">E6H05_13580</name>
</gene>
<evidence type="ECO:0000256" key="4">
    <source>
        <dbReference type="ARBA" id="ARBA00022692"/>
    </source>
</evidence>